<organism evidence="1 2">
    <name type="scientific">Bacillus phage Riley</name>
    <dbReference type="NCBI Taxonomy" id="1486662"/>
    <lineage>
        <taxon>Viruses</taxon>
        <taxon>Duplodnaviria</taxon>
        <taxon>Heunggongvirae</taxon>
        <taxon>Uroviricota</taxon>
        <taxon>Caudoviricetes</taxon>
        <taxon>Herelleviridae</taxon>
        <taxon>Bastillevirinae</taxon>
        <taxon>Bequatrovirus</taxon>
        <taxon>Bequatrovirus riley</taxon>
    </lineage>
</organism>
<reference evidence="1 2" key="2">
    <citation type="journal article" date="2016" name="Virology (Lond)">
        <title>Genomic characterization and comparison of seven Myoviridae bacteriophage infecting Bacillus thuringiensis.</title>
        <authorList>
            <person name="Sauder A.B."/>
            <person name="Quinn M.R."/>
            <person name="Brouillette A."/>
            <person name="Caruso S."/>
            <person name="Cresawn S."/>
            <person name="Erill I."/>
            <person name="Lewis L."/>
            <person name="Loesser-Casey K."/>
            <person name="Pate M."/>
            <person name="Scott C."/>
            <person name="Stockwell S."/>
            <person name="Temple L."/>
        </authorList>
    </citation>
    <scope>NUCLEOTIDE SEQUENCE [LARGE SCALE GENOMIC DNA]</scope>
</reference>
<dbReference type="RefSeq" id="YP_009055939.1">
    <property type="nucleotide sequence ID" value="NC_024788.1"/>
</dbReference>
<evidence type="ECO:0000313" key="1">
    <source>
        <dbReference type="EMBL" id="AIF72050.1"/>
    </source>
</evidence>
<dbReference type="Proteomes" id="UP000028561">
    <property type="component" value="Segment"/>
</dbReference>
<proteinExistence type="predicted"/>
<dbReference type="GeneID" id="20283161"/>
<dbReference type="SUPFAM" id="SSF101386">
    <property type="entry name" value="all-alpha NTP pyrophosphatases"/>
    <property type="match status" value="1"/>
</dbReference>
<accession>A0A075M0G8</accession>
<protein>
    <recommendedName>
        <fullName evidence="3">NTP pyrophosphohydrolase MazG putative catalytic core domain-containing protein</fullName>
    </recommendedName>
</protein>
<dbReference type="InterPro" id="IPR044548">
    <property type="entry name" value="AF0060_NTP-PPase_MazG-like"/>
</dbReference>
<keyword evidence="2" id="KW-1185">Reference proteome</keyword>
<dbReference type="CDD" id="cd11533">
    <property type="entry name" value="NTP-PPase_Af0060_like"/>
    <property type="match status" value="1"/>
</dbReference>
<evidence type="ECO:0000313" key="2">
    <source>
        <dbReference type="Proteomes" id="UP000028561"/>
    </source>
</evidence>
<evidence type="ECO:0008006" key="3">
    <source>
        <dbReference type="Google" id="ProtNLM"/>
    </source>
</evidence>
<name>A0A075M0G8_9CAUD</name>
<reference evidence="2" key="1">
    <citation type="submission" date="2014-09" db="EMBL/GenBank/DDBJ databases">
        <title>Genomic characterization and comparison of seven Myoviridae bacteriophage infecting Bacillus thuringiensis.</title>
        <authorList>
            <person name="Sauder A.B."/>
            <person name="McKenzie Q.R."/>
            <person name="Temple L.M."/>
            <person name="Alexis B.K."/>
            <person name="Al-Atrache Z."/>
            <person name="Lewis L.O."/>
            <person name="Loesser-Casey K.E."/>
            <person name="Mitchell K.J."/>
        </authorList>
    </citation>
    <scope>NUCLEOTIDE SEQUENCE [LARGE SCALE GENOMIC DNA]</scope>
</reference>
<dbReference type="Gene3D" id="1.10.287.1080">
    <property type="entry name" value="MazG-like"/>
    <property type="match status" value="1"/>
</dbReference>
<dbReference type="KEGG" id="vg:20283161"/>
<dbReference type="EMBL" id="KJ489402">
    <property type="protein sequence ID" value="AIF72050.1"/>
    <property type="molecule type" value="Genomic_DNA"/>
</dbReference>
<sequence>MQTMDKVMELSKNNKKSVEQIVMKMAEETGEVSQAALSYLNANGSSYKGLDADDVMEECTDVIIVALSLVFKLGGDKEYLEQMMKKKVAKWEEKSKQ</sequence>